<comment type="caution">
    <text evidence="1">The sequence shown here is derived from an EMBL/GenBank/DDBJ whole genome shotgun (WGS) entry which is preliminary data.</text>
</comment>
<evidence type="ECO:0000313" key="1">
    <source>
        <dbReference type="EMBL" id="GBM84050.1"/>
    </source>
</evidence>
<accession>A0A4Y2J2D1</accession>
<dbReference type="EMBL" id="BGPR01003128">
    <property type="protein sequence ID" value="GBM84050.1"/>
    <property type="molecule type" value="Genomic_DNA"/>
</dbReference>
<sequence>MHSCTAFPNSSLGTLLKKDCPEAESYFPCRLPASQKCLTETQSVTNPCPSLNPIGCYYNNHPNPLRKDSPNVIGTSSCRGSQLLLIKQEAGQEISSAAGAEKRLGQDKLPHLVKQHLMKKYLDFCGAHLSCRCQGNVFCCNPASIRGLILIREEAWLRNVCLLELDSNKLGKIGLLDMGQCLLKRSGLSQNLIDYNA</sequence>
<keyword evidence="2" id="KW-1185">Reference proteome</keyword>
<evidence type="ECO:0000313" key="2">
    <source>
        <dbReference type="Proteomes" id="UP000499080"/>
    </source>
</evidence>
<gene>
    <name evidence="1" type="ORF">AVEN_143477_1</name>
</gene>
<protein>
    <submittedName>
        <fullName evidence="1">Uncharacterized protein</fullName>
    </submittedName>
</protein>
<dbReference type="Proteomes" id="UP000499080">
    <property type="component" value="Unassembled WGS sequence"/>
</dbReference>
<reference evidence="1 2" key="1">
    <citation type="journal article" date="2019" name="Sci. Rep.">
        <title>Orb-weaving spider Araneus ventricosus genome elucidates the spidroin gene catalogue.</title>
        <authorList>
            <person name="Kono N."/>
            <person name="Nakamura H."/>
            <person name="Ohtoshi R."/>
            <person name="Moran D.A.P."/>
            <person name="Shinohara A."/>
            <person name="Yoshida Y."/>
            <person name="Fujiwara M."/>
            <person name="Mori M."/>
            <person name="Tomita M."/>
            <person name="Arakawa K."/>
        </authorList>
    </citation>
    <scope>NUCLEOTIDE SEQUENCE [LARGE SCALE GENOMIC DNA]</scope>
</reference>
<dbReference type="AlphaFoldDB" id="A0A4Y2J2D1"/>
<proteinExistence type="predicted"/>
<name>A0A4Y2J2D1_ARAVE</name>
<organism evidence="1 2">
    <name type="scientific">Araneus ventricosus</name>
    <name type="common">Orbweaver spider</name>
    <name type="synonym">Epeira ventricosa</name>
    <dbReference type="NCBI Taxonomy" id="182803"/>
    <lineage>
        <taxon>Eukaryota</taxon>
        <taxon>Metazoa</taxon>
        <taxon>Ecdysozoa</taxon>
        <taxon>Arthropoda</taxon>
        <taxon>Chelicerata</taxon>
        <taxon>Arachnida</taxon>
        <taxon>Araneae</taxon>
        <taxon>Araneomorphae</taxon>
        <taxon>Entelegynae</taxon>
        <taxon>Araneoidea</taxon>
        <taxon>Araneidae</taxon>
        <taxon>Araneus</taxon>
    </lineage>
</organism>